<feature type="compositionally biased region" description="Polar residues" evidence="1">
    <location>
        <begin position="13"/>
        <end position="31"/>
    </location>
</feature>
<accession>A0A0N1I3E0</accession>
<evidence type="ECO:0000313" key="3">
    <source>
        <dbReference type="Proteomes" id="UP000038009"/>
    </source>
</evidence>
<proteinExistence type="predicted"/>
<dbReference type="OMA" id="CASKEHR"/>
<reference evidence="2 3" key="1">
    <citation type="journal article" date="2015" name="PLoS Pathog.">
        <title>Leptomonas seymouri: Adaptations to the Dixenous Life Cycle Analyzed by Genome Sequencing, Transcriptome Profiling and Co-infection with Leishmania donovani.</title>
        <authorList>
            <person name="Kraeva N."/>
            <person name="Butenko A."/>
            <person name="Hlavacova J."/>
            <person name="Kostygov A."/>
            <person name="Myskova J."/>
            <person name="Grybchuk D."/>
            <person name="Lestinova T."/>
            <person name="Votypka J."/>
            <person name="Volf P."/>
            <person name="Opperdoes F."/>
            <person name="Flegontov P."/>
            <person name="Lukes J."/>
            <person name="Yurchenko V."/>
        </authorList>
    </citation>
    <scope>NUCLEOTIDE SEQUENCE [LARGE SCALE GENOMIC DNA]</scope>
    <source>
        <strain evidence="2 3">ATCC 30220</strain>
    </source>
</reference>
<dbReference type="OrthoDB" id="249699at2759"/>
<keyword evidence="3" id="KW-1185">Reference proteome</keyword>
<feature type="compositionally biased region" description="Polar residues" evidence="1">
    <location>
        <begin position="173"/>
        <end position="206"/>
    </location>
</feature>
<evidence type="ECO:0000313" key="2">
    <source>
        <dbReference type="EMBL" id="KPI86405.1"/>
    </source>
</evidence>
<dbReference type="VEuPathDB" id="TriTrypDB:Lsey_0132_0030"/>
<feature type="compositionally biased region" description="Low complexity" evidence="1">
    <location>
        <begin position="123"/>
        <end position="134"/>
    </location>
</feature>
<organism evidence="2 3">
    <name type="scientific">Leptomonas seymouri</name>
    <dbReference type="NCBI Taxonomy" id="5684"/>
    <lineage>
        <taxon>Eukaryota</taxon>
        <taxon>Discoba</taxon>
        <taxon>Euglenozoa</taxon>
        <taxon>Kinetoplastea</taxon>
        <taxon>Metakinetoplastina</taxon>
        <taxon>Trypanosomatida</taxon>
        <taxon>Trypanosomatidae</taxon>
        <taxon>Leishmaniinae</taxon>
        <taxon>Leptomonas</taxon>
    </lineage>
</organism>
<feature type="compositionally biased region" description="Basic and acidic residues" evidence="1">
    <location>
        <begin position="1"/>
        <end position="10"/>
    </location>
</feature>
<name>A0A0N1I3E0_LEPSE</name>
<sequence length="485" mass="52870">MSDSENRDLVEYASTNSSTAAVAPSKTSPILSNQSAAASNAKVAVATELPTAPLYVAAHTLSCSSGMPVAAKKASSVRRTPGVPTAMQVHRGQLSNHPNPTPVPSAKPGERSIPPRTSWTTRSSVVNSAMSSVARQRGSVAPDSSRPSVARTGREALPPDPTQSSVRRRRNVMQASPEANTPQSVERRSGSVQQVSEQARPESFTTRAMSKPLAVQPFQLLSVDRIVPELPRELERAIERYYMSQLHQLSVTDQERIVYAMVAPRDVKIVMTDLKQQLQRGAAAASAATVQPLRSVHATPARLRSNGVQAHPIPQNALRDGVMISSRRRLLPEYHDERHSSRQQSFTPEQRAVVERFRQHFTTEACAAFLSDALDVCLACRARCYQEQPRIAKEKGVVLPEDFLMPFYSRSVSALLYNMTGWTQPEAIKLSRLVVSIVHDWMPVVVALPSTPQESAKQPQVGAAARLPPLPKAPYSNAPEPVAAV</sequence>
<feature type="region of interest" description="Disordered" evidence="1">
    <location>
        <begin position="1"/>
        <end position="36"/>
    </location>
</feature>
<gene>
    <name evidence="2" type="ORF">ABL78_4521</name>
</gene>
<comment type="caution">
    <text evidence="2">The sequence shown here is derived from an EMBL/GenBank/DDBJ whole genome shotgun (WGS) entry which is preliminary data.</text>
</comment>
<protein>
    <submittedName>
        <fullName evidence="2">Uncharacterized protein</fullName>
    </submittedName>
</protein>
<dbReference type="EMBL" id="LJSK01000132">
    <property type="protein sequence ID" value="KPI86405.1"/>
    <property type="molecule type" value="Genomic_DNA"/>
</dbReference>
<dbReference type="AlphaFoldDB" id="A0A0N1I3E0"/>
<feature type="region of interest" description="Disordered" evidence="1">
    <location>
        <begin position="89"/>
        <end position="206"/>
    </location>
</feature>
<dbReference type="Proteomes" id="UP000038009">
    <property type="component" value="Unassembled WGS sequence"/>
</dbReference>
<evidence type="ECO:0000256" key="1">
    <source>
        <dbReference type="SAM" id="MobiDB-lite"/>
    </source>
</evidence>
<feature type="region of interest" description="Disordered" evidence="1">
    <location>
        <begin position="456"/>
        <end position="485"/>
    </location>
</feature>